<dbReference type="SUPFAM" id="SSF55298">
    <property type="entry name" value="YjgF-like"/>
    <property type="match status" value="1"/>
</dbReference>
<dbReference type="PROSITE" id="PS51257">
    <property type="entry name" value="PROKAR_LIPOPROTEIN"/>
    <property type="match status" value="1"/>
</dbReference>
<dbReference type="CDD" id="cd00448">
    <property type="entry name" value="YjgF_YER057c_UK114_family"/>
    <property type="match status" value="1"/>
</dbReference>
<dbReference type="GO" id="GO:0005829">
    <property type="term" value="C:cytosol"/>
    <property type="evidence" value="ECO:0007669"/>
    <property type="project" value="TreeGrafter"/>
</dbReference>
<evidence type="ECO:0000313" key="2">
    <source>
        <dbReference type="EMBL" id="SIT26979.1"/>
    </source>
</evidence>
<organism evidence="2 3">
    <name type="scientific">Filimonas lacunae</name>
    <dbReference type="NCBI Taxonomy" id="477680"/>
    <lineage>
        <taxon>Bacteria</taxon>
        <taxon>Pseudomonadati</taxon>
        <taxon>Bacteroidota</taxon>
        <taxon>Chitinophagia</taxon>
        <taxon>Chitinophagales</taxon>
        <taxon>Chitinophagaceae</taxon>
        <taxon>Filimonas</taxon>
    </lineage>
</organism>
<dbReference type="InterPro" id="IPR006175">
    <property type="entry name" value="YjgF/YER057c/UK114"/>
</dbReference>
<dbReference type="PANTHER" id="PTHR11803:SF58">
    <property type="entry name" value="PROTEIN HMF1-RELATED"/>
    <property type="match status" value="1"/>
</dbReference>
<dbReference type="Gene3D" id="3.30.1330.40">
    <property type="entry name" value="RutC-like"/>
    <property type="match status" value="1"/>
</dbReference>
<evidence type="ECO:0000256" key="1">
    <source>
        <dbReference type="ARBA" id="ARBA00010552"/>
    </source>
</evidence>
<dbReference type="AlphaFoldDB" id="A0A1N7QVY8"/>
<name>A0A1N7QVY8_9BACT</name>
<dbReference type="Proteomes" id="UP000186917">
    <property type="component" value="Unassembled WGS sequence"/>
</dbReference>
<protein>
    <submittedName>
        <fullName evidence="2">Enamine deaminase RidA, house cleaning of reactive enamine intermediates, YjgF/YER057c/UK114 family</fullName>
    </submittedName>
</protein>
<dbReference type="PANTHER" id="PTHR11803">
    <property type="entry name" value="2-IMINOBUTANOATE/2-IMINOPROPANOATE DEAMINASE RIDA"/>
    <property type="match status" value="1"/>
</dbReference>
<dbReference type="EMBL" id="FTOR01000007">
    <property type="protein sequence ID" value="SIT26979.1"/>
    <property type="molecule type" value="Genomic_DNA"/>
</dbReference>
<accession>A0A1N7QVY8</accession>
<sequence>MEKFYSMYLSQHNLTKIGIQFCFVLFLFATFACNNNNGQEVKTDTHADKKGVGVKQKWHWGNHQMQNEDVGYAQVVKVGNMLYISGIPTEELNPKGIDQVYRALGKCLSANGASFADVVKETLYTTDIETMKKYNDVRKEFYKGDFPAATWVQISRLYEPNCKLEVELIAQIGNDK</sequence>
<evidence type="ECO:0000313" key="3">
    <source>
        <dbReference type="Proteomes" id="UP000186917"/>
    </source>
</evidence>
<dbReference type="InterPro" id="IPR035959">
    <property type="entry name" value="RutC-like_sf"/>
</dbReference>
<dbReference type="STRING" id="477680.SAMN05421788_107105"/>
<dbReference type="Pfam" id="PF01042">
    <property type="entry name" value="Ribonuc_L-PSP"/>
    <property type="match status" value="1"/>
</dbReference>
<dbReference type="RefSeq" id="WP_197705887.1">
    <property type="nucleotide sequence ID" value="NZ_AP017422.1"/>
</dbReference>
<proteinExistence type="inferred from homology"/>
<reference evidence="3" key="1">
    <citation type="submission" date="2017-01" db="EMBL/GenBank/DDBJ databases">
        <authorList>
            <person name="Varghese N."/>
            <person name="Submissions S."/>
        </authorList>
    </citation>
    <scope>NUCLEOTIDE SEQUENCE [LARGE SCALE GENOMIC DNA]</scope>
    <source>
        <strain evidence="3">DSM 21054</strain>
    </source>
</reference>
<keyword evidence="3" id="KW-1185">Reference proteome</keyword>
<gene>
    <name evidence="2" type="ORF">SAMN05421788_107105</name>
</gene>
<comment type="similarity">
    <text evidence="1">Belongs to the RutC family.</text>
</comment>
<dbReference type="GO" id="GO:0019239">
    <property type="term" value="F:deaminase activity"/>
    <property type="evidence" value="ECO:0007669"/>
    <property type="project" value="TreeGrafter"/>
</dbReference>